<dbReference type="OrthoDB" id="2917705at2759"/>
<protein>
    <submittedName>
        <fullName evidence="2">Unplaced genomic scaffold GYMLUscaffold_38, whole genome shotgun sequence</fullName>
    </submittedName>
</protein>
<dbReference type="EMBL" id="KN834786">
    <property type="protein sequence ID" value="KIK58308.1"/>
    <property type="molecule type" value="Genomic_DNA"/>
</dbReference>
<evidence type="ECO:0000313" key="3">
    <source>
        <dbReference type="Proteomes" id="UP000053593"/>
    </source>
</evidence>
<keyword evidence="3" id="KW-1185">Reference proteome</keyword>
<feature type="region of interest" description="Disordered" evidence="1">
    <location>
        <begin position="1"/>
        <end position="33"/>
    </location>
</feature>
<evidence type="ECO:0000256" key="1">
    <source>
        <dbReference type="SAM" id="MobiDB-lite"/>
    </source>
</evidence>
<evidence type="ECO:0000313" key="2">
    <source>
        <dbReference type="EMBL" id="KIK58308.1"/>
    </source>
</evidence>
<organism evidence="2 3">
    <name type="scientific">Collybiopsis luxurians FD-317 M1</name>
    <dbReference type="NCBI Taxonomy" id="944289"/>
    <lineage>
        <taxon>Eukaryota</taxon>
        <taxon>Fungi</taxon>
        <taxon>Dikarya</taxon>
        <taxon>Basidiomycota</taxon>
        <taxon>Agaricomycotina</taxon>
        <taxon>Agaricomycetes</taxon>
        <taxon>Agaricomycetidae</taxon>
        <taxon>Agaricales</taxon>
        <taxon>Marasmiineae</taxon>
        <taxon>Omphalotaceae</taxon>
        <taxon>Collybiopsis</taxon>
        <taxon>Collybiopsis luxurians</taxon>
    </lineage>
</organism>
<feature type="compositionally biased region" description="Basic residues" evidence="1">
    <location>
        <begin position="1"/>
        <end position="20"/>
    </location>
</feature>
<reference evidence="2 3" key="1">
    <citation type="submission" date="2014-04" db="EMBL/GenBank/DDBJ databases">
        <title>Evolutionary Origins and Diversification of the Mycorrhizal Mutualists.</title>
        <authorList>
            <consortium name="DOE Joint Genome Institute"/>
            <consortium name="Mycorrhizal Genomics Consortium"/>
            <person name="Kohler A."/>
            <person name="Kuo A."/>
            <person name="Nagy L.G."/>
            <person name="Floudas D."/>
            <person name="Copeland A."/>
            <person name="Barry K.W."/>
            <person name="Cichocki N."/>
            <person name="Veneault-Fourrey C."/>
            <person name="LaButti K."/>
            <person name="Lindquist E.A."/>
            <person name="Lipzen A."/>
            <person name="Lundell T."/>
            <person name="Morin E."/>
            <person name="Murat C."/>
            <person name="Riley R."/>
            <person name="Ohm R."/>
            <person name="Sun H."/>
            <person name="Tunlid A."/>
            <person name="Henrissat B."/>
            <person name="Grigoriev I.V."/>
            <person name="Hibbett D.S."/>
            <person name="Martin F."/>
        </authorList>
    </citation>
    <scope>NUCLEOTIDE SEQUENCE [LARGE SCALE GENOMIC DNA]</scope>
    <source>
        <strain evidence="2 3">FD-317 M1</strain>
    </source>
</reference>
<accession>A0A0D0CRQ0</accession>
<dbReference type="AlphaFoldDB" id="A0A0D0CRQ0"/>
<name>A0A0D0CRQ0_9AGAR</name>
<proteinExistence type="predicted"/>
<dbReference type="Proteomes" id="UP000053593">
    <property type="component" value="Unassembled WGS sequence"/>
</dbReference>
<gene>
    <name evidence="2" type="ORF">GYMLUDRAFT_702462</name>
</gene>
<sequence>MDTPKKSKKWINKFWSHKGNKTNTPELPKSTPELGNIVQDSRSLRSSGSNVSVLSDPIPGRVQECSGHYSSQPLAVEEQSPSKSLTQHQALQTAGAVAEKGLKILGELSGFIPVAGKGLGIALGVVSEYIQIYHQVSENKERFKELTEELSIKVTEVMAHIQDSKSTEMKETFEILAKYELF</sequence>
<dbReference type="HOGENOM" id="CLU_065842_1_0_1"/>